<name>A0A2M9ZQ84_9LEPT</name>
<dbReference type="GO" id="GO:0009244">
    <property type="term" value="P:lipopolysaccharide core region biosynthetic process"/>
    <property type="evidence" value="ECO:0007669"/>
    <property type="project" value="TreeGrafter"/>
</dbReference>
<proteinExistence type="predicted"/>
<dbReference type="RefSeq" id="WP_100714507.1">
    <property type="nucleotide sequence ID" value="NZ_NPDY01000013.1"/>
</dbReference>
<keyword evidence="5" id="KW-1185">Reference proteome</keyword>
<dbReference type="InterPro" id="IPR002201">
    <property type="entry name" value="Glyco_trans_9"/>
</dbReference>
<dbReference type="InterPro" id="IPR051199">
    <property type="entry name" value="LPS_LOS_Heptosyltrfase"/>
</dbReference>
<evidence type="ECO:0000313" key="4">
    <source>
        <dbReference type="EMBL" id="PJZ74129.1"/>
    </source>
</evidence>
<dbReference type="PANTHER" id="PTHR30160">
    <property type="entry name" value="TETRAACYLDISACCHARIDE 4'-KINASE-RELATED"/>
    <property type="match status" value="1"/>
</dbReference>
<dbReference type="AlphaFoldDB" id="A0A2M9ZQ84"/>
<sequence>MKKNILLIQTAFLGDLILTTPLIREVKRLYPDSNLTVLVNKGTESVLEANPWIDQLVPLDKKTIKSSVGAFWKFTGELKLKKFDIVFSPHFSFRSSLIAWRTGAPIRIGYSSAGFSFLLTKKISRPLRGPHEVDKLLSLLYSQEQISAISKVPELFWKEESVRQIQLLMKQHGLEEKKFILLSPSSVWETKRMPADKFRKIGKELSERTDYRIVLTGGKSDFPLCEEVGEGYATNLAGKTSLPELSYLMSKAALLISNDSSPIHFASAFDIPTLAVFGATIPEFGYTPLASKQYISQIENLYCRPCGIHGGRVCPEKHFRCMLEQDTERIVREALGLLGSNR</sequence>
<evidence type="ECO:0000256" key="2">
    <source>
        <dbReference type="ARBA" id="ARBA00022679"/>
    </source>
</evidence>
<dbReference type="GO" id="GO:0008713">
    <property type="term" value="F:ADP-heptose-lipopolysaccharide heptosyltransferase activity"/>
    <property type="evidence" value="ECO:0007669"/>
    <property type="project" value="TreeGrafter"/>
</dbReference>
<evidence type="ECO:0000313" key="6">
    <source>
        <dbReference type="Proteomes" id="UP000231990"/>
    </source>
</evidence>
<keyword evidence="2 4" id="KW-0808">Transferase</keyword>
<dbReference type="GO" id="GO:0005829">
    <property type="term" value="C:cytosol"/>
    <property type="evidence" value="ECO:0007669"/>
    <property type="project" value="TreeGrafter"/>
</dbReference>
<dbReference type="CDD" id="cd03789">
    <property type="entry name" value="GT9_LPS_heptosyltransferase"/>
    <property type="match status" value="1"/>
</dbReference>
<reference evidence="5 6" key="1">
    <citation type="submission" date="2017-07" db="EMBL/GenBank/DDBJ databases">
        <title>Leptospira spp. isolated from tropical soils.</title>
        <authorList>
            <person name="Thibeaux R."/>
            <person name="Iraola G."/>
            <person name="Ferres I."/>
            <person name="Bierque E."/>
            <person name="Girault D."/>
            <person name="Soupe-Gilbert M.-E."/>
            <person name="Picardeau M."/>
            <person name="Goarant C."/>
        </authorList>
    </citation>
    <scope>NUCLEOTIDE SEQUENCE [LARGE SCALE GENOMIC DNA]</scope>
    <source>
        <strain evidence="4 6">FH1-B-B1</strain>
        <strain evidence="3 5">FH1-B-C1</strain>
    </source>
</reference>
<dbReference type="EMBL" id="NPDZ01000002">
    <property type="protein sequence ID" value="PJZ74129.1"/>
    <property type="molecule type" value="Genomic_DNA"/>
</dbReference>
<comment type="caution">
    <text evidence="4">The sequence shown here is derived from an EMBL/GenBank/DDBJ whole genome shotgun (WGS) entry which is preliminary data.</text>
</comment>
<dbReference type="EMBL" id="NPDY01000013">
    <property type="protein sequence ID" value="PJZ69002.1"/>
    <property type="molecule type" value="Genomic_DNA"/>
</dbReference>
<dbReference type="PANTHER" id="PTHR30160:SF1">
    <property type="entry name" value="LIPOPOLYSACCHARIDE 1,2-N-ACETYLGLUCOSAMINETRANSFERASE-RELATED"/>
    <property type="match status" value="1"/>
</dbReference>
<accession>A0A2M9ZQ84</accession>
<dbReference type="Proteomes" id="UP000231962">
    <property type="component" value="Unassembled WGS sequence"/>
</dbReference>
<protein>
    <submittedName>
        <fullName evidence="4">ADP-heptose--LPS heptosyltransferase</fullName>
    </submittedName>
</protein>
<evidence type="ECO:0000313" key="5">
    <source>
        <dbReference type="Proteomes" id="UP000231962"/>
    </source>
</evidence>
<dbReference type="Proteomes" id="UP000231990">
    <property type="component" value="Unassembled WGS sequence"/>
</dbReference>
<keyword evidence="1" id="KW-0328">Glycosyltransferase</keyword>
<gene>
    <name evidence="3" type="ORF">CH360_13135</name>
    <name evidence="4" type="ORF">CH373_04195</name>
</gene>
<dbReference type="Gene3D" id="3.40.50.2000">
    <property type="entry name" value="Glycogen Phosphorylase B"/>
    <property type="match status" value="2"/>
</dbReference>
<organism evidence="4 6">
    <name type="scientific">Leptospira perolatii</name>
    <dbReference type="NCBI Taxonomy" id="2023191"/>
    <lineage>
        <taxon>Bacteria</taxon>
        <taxon>Pseudomonadati</taxon>
        <taxon>Spirochaetota</taxon>
        <taxon>Spirochaetia</taxon>
        <taxon>Leptospirales</taxon>
        <taxon>Leptospiraceae</taxon>
        <taxon>Leptospira</taxon>
    </lineage>
</organism>
<dbReference type="SUPFAM" id="SSF53756">
    <property type="entry name" value="UDP-Glycosyltransferase/glycogen phosphorylase"/>
    <property type="match status" value="1"/>
</dbReference>
<dbReference type="Pfam" id="PF01075">
    <property type="entry name" value="Glyco_transf_9"/>
    <property type="match status" value="1"/>
</dbReference>
<evidence type="ECO:0000313" key="3">
    <source>
        <dbReference type="EMBL" id="PJZ69002.1"/>
    </source>
</evidence>
<dbReference type="OrthoDB" id="9760688at2"/>
<evidence type="ECO:0000256" key="1">
    <source>
        <dbReference type="ARBA" id="ARBA00022676"/>
    </source>
</evidence>